<accession>A0A8X7NJ37</accession>
<comment type="caution">
    <text evidence="1">The sequence shown here is derived from an EMBL/GenBank/DDBJ whole genome shotgun (WGS) entry which is preliminary data.</text>
</comment>
<organism evidence="1 2">
    <name type="scientific">Candida parapsilosis</name>
    <name type="common">Yeast</name>
    <dbReference type="NCBI Taxonomy" id="5480"/>
    <lineage>
        <taxon>Eukaryota</taxon>
        <taxon>Fungi</taxon>
        <taxon>Dikarya</taxon>
        <taxon>Ascomycota</taxon>
        <taxon>Saccharomycotina</taxon>
        <taxon>Pichiomycetes</taxon>
        <taxon>Debaryomycetaceae</taxon>
        <taxon>Candida/Lodderomyces clade</taxon>
        <taxon>Candida</taxon>
    </lineage>
</organism>
<evidence type="ECO:0000313" key="2">
    <source>
        <dbReference type="Proteomes" id="UP000590412"/>
    </source>
</evidence>
<reference evidence="1" key="1">
    <citation type="submission" date="2020-03" db="EMBL/GenBank/DDBJ databases">
        <title>FDA dAtabase for Regulatory Grade micrObial Sequences (FDA-ARGOS): Supporting development and validation of Infectious Disease Dx tests.</title>
        <authorList>
            <person name="Campos J."/>
            <person name="Goldberg B."/>
            <person name="Tallon L."/>
            <person name="Sadzewicz L."/>
            <person name="Vavikolanu K."/>
            <person name="Mehta A."/>
            <person name="Aluvathingal J."/>
            <person name="Nadendla S."/>
            <person name="Nandy P."/>
            <person name="Geyer C."/>
            <person name="Yan Y."/>
            <person name="Sichtig H."/>
        </authorList>
    </citation>
    <scope>NUCLEOTIDE SEQUENCE [LARGE SCALE GENOMIC DNA]</scope>
    <source>
        <strain evidence="1">FDAARGOS_652</strain>
    </source>
</reference>
<dbReference type="AlphaFoldDB" id="A0A8X7NJ37"/>
<evidence type="ECO:0000313" key="1">
    <source>
        <dbReference type="EMBL" id="KAF6047083.1"/>
    </source>
</evidence>
<sequence>MPTEEPQETSTPHDPYSVLNKSIENLQKPVTDLLRNHNELVVQNLSILSNLNTVPKLNQDIKTKLYKS</sequence>
<dbReference type="OrthoDB" id="4020286at2759"/>
<proteinExistence type="predicted"/>
<gene>
    <name evidence="1" type="ORF">FOB60_004619</name>
</gene>
<name>A0A8X7NJ37_CANPA</name>
<protein>
    <recommendedName>
        <fullName evidence="3">DASH complex subunit DAD4</fullName>
    </recommendedName>
</protein>
<evidence type="ECO:0008006" key="3">
    <source>
        <dbReference type="Google" id="ProtNLM"/>
    </source>
</evidence>
<dbReference type="EMBL" id="JABWAB010000007">
    <property type="protein sequence ID" value="KAF6047083.1"/>
    <property type="molecule type" value="Genomic_DNA"/>
</dbReference>
<dbReference type="Proteomes" id="UP000590412">
    <property type="component" value="Unassembled WGS sequence"/>
</dbReference>